<reference evidence="1" key="1">
    <citation type="submission" date="2018-02" db="EMBL/GenBank/DDBJ databases">
        <title>Rhizophora mucronata_Transcriptome.</title>
        <authorList>
            <person name="Meera S.P."/>
            <person name="Sreeshan A."/>
            <person name="Augustine A."/>
        </authorList>
    </citation>
    <scope>NUCLEOTIDE SEQUENCE</scope>
    <source>
        <tissue evidence="1">Leaf</tissue>
    </source>
</reference>
<proteinExistence type="predicted"/>
<sequence length="38" mass="4058">MHACYVGINSFSSAISSNEPISNGCIISCKNHKSLCKL</sequence>
<accession>A0A2P2R3P8</accession>
<organism evidence="1">
    <name type="scientific">Rhizophora mucronata</name>
    <name type="common">Asiatic mangrove</name>
    <dbReference type="NCBI Taxonomy" id="61149"/>
    <lineage>
        <taxon>Eukaryota</taxon>
        <taxon>Viridiplantae</taxon>
        <taxon>Streptophyta</taxon>
        <taxon>Embryophyta</taxon>
        <taxon>Tracheophyta</taxon>
        <taxon>Spermatophyta</taxon>
        <taxon>Magnoliopsida</taxon>
        <taxon>eudicotyledons</taxon>
        <taxon>Gunneridae</taxon>
        <taxon>Pentapetalae</taxon>
        <taxon>rosids</taxon>
        <taxon>fabids</taxon>
        <taxon>Malpighiales</taxon>
        <taxon>Rhizophoraceae</taxon>
        <taxon>Rhizophora</taxon>
    </lineage>
</organism>
<dbReference type="AlphaFoldDB" id="A0A2P2R3P8"/>
<protein>
    <submittedName>
        <fullName evidence="1">Uncharacterized protein</fullName>
    </submittedName>
</protein>
<dbReference type="EMBL" id="GGEC01093347">
    <property type="protein sequence ID" value="MBX73831.1"/>
    <property type="molecule type" value="Transcribed_RNA"/>
</dbReference>
<evidence type="ECO:0000313" key="1">
    <source>
        <dbReference type="EMBL" id="MBX73831.1"/>
    </source>
</evidence>
<name>A0A2P2R3P8_RHIMU</name>